<evidence type="ECO:0000313" key="4">
    <source>
        <dbReference type="Proteomes" id="UP000256345"/>
    </source>
</evidence>
<dbReference type="Proteomes" id="UP000035579">
    <property type="component" value="Chromosome"/>
</dbReference>
<gene>
    <name evidence="1" type="ORF">AA314_08092</name>
    <name evidence="2" type="ORF">ATI61_105549</name>
</gene>
<dbReference type="Pfam" id="PF14345">
    <property type="entry name" value="GDYXXLXY"/>
    <property type="match status" value="1"/>
</dbReference>
<reference evidence="2 4" key="2">
    <citation type="submission" date="2018-08" db="EMBL/GenBank/DDBJ databases">
        <title>Genomic Encyclopedia of Archaeal and Bacterial Type Strains, Phase II (KMG-II): from individual species to whole genera.</title>
        <authorList>
            <person name="Goeker M."/>
        </authorList>
    </citation>
    <scope>NUCLEOTIDE SEQUENCE [LARGE SCALE GENOMIC DNA]</scope>
    <source>
        <strain evidence="2 4">DSM 2261</strain>
    </source>
</reference>
<evidence type="ECO:0000313" key="3">
    <source>
        <dbReference type="Proteomes" id="UP000035579"/>
    </source>
</evidence>
<name>A0AAC8TJA6_9BACT</name>
<reference evidence="1 3" key="1">
    <citation type="submission" date="2015-05" db="EMBL/GenBank/DDBJ databases">
        <title>Genome assembly of Archangium gephyra DSM 2261.</title>
        <authorList>
            <person name="Sharma G."/>
            <person name="Subramanian S."/>
        </authorList>
    </citation>
    <scope>NUCLEOTIDE SEQUENCE [LARGE SCALE GENOMIC DNA]</scope>
    <source>
        <strain evidence="1 3">DSM 2261</strain>
    </source>
</reference>
<dbReference type="EMBL" id="CP011509">
    <property type="protein sequence ID" value="AKJ06466.1"/>
    <property type="molecule type" value="Genomic_DNA"/>
</dbReference>
<accession>A0AAC8TJA6</accession>
<dbReference type="EMBL" id="QUMU01000005">
    <property type="protein sequence ID" value="REG32221.1"/>
    <property type="molecule type" value="Genomic_DNA"/>
</dbReference>
<dbReference type="InterPro" id="IPR025833">
    <property type="entry name" value="GDYXXLXY"/>
</dbReference>
<dbReference type="RefSeq" id="WP_053067080.1">
    <property type="nucleotide sequence ID" value="NZ_CP011509.1"/>
</dbReference>
<sequence>MRARVIFGGFLLVVLALVVQVVRKEQVLAHGTSVLLELAPVDPRSLMQGDYMVLDYAISREARLAQDTDWGTSASTDSGPKEGRLVLRLDENGVGRFVRHDTPGTPLGPGELLLRYKVRQSRVRLGAEAFFFQEGHADRYEGAKYGELRVTGDGSSVLVGLRDAGRQPLGRDAGEAPARVN</sequence>
<dbReference type="AlphaFoldDB" id="A0AAC8TJA6"/>
<dbReference type="KEGG" id="age:AA314_08092"/>
<protein>
    <submittedName>
        <fullName evidence="1">Membrane protein</fullName>
    </submittedName>
    <submittedName>
        <fullName evidence="2">Membrane-anchored protein</fullName>
    </submittedName>
</protein>
<proteinExistence type="predicted"/>
<dbReference type="Proteomes" id="UP000256345">
    <property type="component" value="Unassembled WGS sequence"/>
</dbReference>
<keyword evidence="4" id="KW-1185">Reference proteome</keyword>
<evidence type="ECO:0000313" key="1">
    <source>
        <dbReference type="EMBL" id="AKJ06466.1"/>
    </source>
</evidence>
<organism evidence="1 3">
    <name type="scientific">Archangium gephyra</name>
    <dbReference type="NCBI Taxonomy" id="48"/>
    <lineage>
        <taxon>Bacteria</taxon>
        <taxon>Pseudomonadati</taxon>
        <taxon>Myxococcota</taxon>
        <taxon>Myxococcia</taxon>
        <taxon>Myxococcales</taxon>
        <taxon>Cystobacterineae</taxon>
        <taxon>Archangiaceae</taxon>
        <taxon>Archangium</taxon>
    </lineage>
</organism>
<evidence type="ECO:0000313" key="2">
    <source>
        <dbReference type="EMBL" id="REG32221.1"/>
    </source>
</evidence>